<dbReference type="GeneID" id="98163466"/>
<dbReference type="InterPro" id="IPR051532">
    <property type="entry name" value="Ester_Hydrolysis_Enzymes"/>
</dbReference>
<organism evidence="3 4">
    <name type="scientific">Aspergillus pseudodeflectus</name>
    <dbReference type="NCBI Taxonomy" id="176178"/>
    <lineage>
        <taxon>Eukaryota</taxon>
        <taxon>Fungi</taxon>
        <taxon>Dikarya</taxon>
        <taxon>Ascomycota</taxon>
        <taxon>Pezizomycotina</taxon>
        <taxon>Eurotiomycetes</taxon>
        <taxon>Eurotiomycetidae</taxon>
        <taxon>Eurotiales</taxon>
        <taxon>Aspergillaceae</taxon>
        <taxon>Aspergillus</taxon>
        <taxon>Aspergillus subgen. Nidulantes</taxon>
    </lineage>
</organism>
<dbReference type="Pfam" id="PF00657">
    <property type="entry name" value="Lipase_GDSL"/>
    <property type="match status" value="1"/>
</dbReference>
<feature type="region of interest" description="Disordered" evidence="2">
    <location>
        <begin position="804"/>
        <end position="823"/>
    </location>
</feature>
<evidence type="ECO:0008006" key="5">
    <source>
        <dbReference type="Google" id="ProtNLM"/>
    </source>
</evidence>
<dbReference type="PANTHER" id="PTHR30383">
    <property type="entry name" value="THIOESTERASE 1/PROTEASE 1/LYSOPHOSPHOLIPASE L1"/>
    <property type="match status" value="1"/>
</dbReference>
<dbReference type="Gene3D" id="3.40.50.1110">
    <property type="entry name" value="SGNH hydrolase"/>
    <property type="match status" value="1"/>
</dbReference>
<keyword evidence="4" id="KW-1185">Reference proteome</keyword>
<sequence>MDASVPLHRMLLSDESPQPPQLQIKPRDVDKIPLRILPLGASIMWGQHSSTGDGFRKPLRDQLRFNGWEVNMVGSKSNGDMNNDDVEATPGHMINAVRAASLRSLSYKPNIVLINAGTNDARLGEDIFNAGNRMRTLISTLINGEDMQDTMIILSTLILSNSSAIKTWRDEINTQYRDLVPKMQSEGVLIVLADMDPELEVPGEIRRWMIYPDDYTANGQQDDTHPGDESYHKMAYVWAKAIEGAAAEGLILCEKDYGDGLYTGGLTQRGSGVDDGIYYHDSEAQGILFSIQASAGVEMDDEDMQFFFARLFSRDRDDLLVFNEDKSTAVVMYTVYGNTGDPGPRVRLGDVDGDGRADYCGLASNGDMTCWRDGWIEDTPAYWQTLGKRFDGKGMGDLRGVRFEDINGDGRDDWLWVDDDGATITYTNSRSCIKGQEGDGLNILWRQGFHKGQSSGPTHSGMSDFARSGLRDHVHFARVFGEPQDFGLLGRQDYVFFNKRMPADDSDGPLYEMHVWKNVGYGATKIRADGNRYCNMLGHKNGMMDYVWILSQGKMRLYPNKGLTFVSDSGESYWGANRIIWDPTQLAINRPLDRRDLHLADWDGDGACDIIWTDPDNTNRVRVWRNRILENDHQDFDWEYLADPAPELYYPETRGLGFFDRPVQFADISGNRVADYLCVERDGRTWGFLNHGPAAQWEYIDQIKFSESKDRANLHWADVNGDGLADLIHTNKFNGDGTVWYNRGRRDIGGSRFHWEPVGVKYQGAVAGSCTYFPDLNGDHRADMHAITHSTVNRAETWYNDCAGKDNGGDDGEITDPSLPDMRPRPKPCEFMVRAWKDATIMADSARDWPLYGHDASDLFFAPGAHDGDYIQDIVCEYLQLPSLEKIPDVGISGEKQILKP</sequence>
<feature type="region of interest" description="Disordered" evidence="2">
    <location>
        <begin position="1"/>
        <end position="21"/>
    </location>
</feature>
<name>A0ABR4K059_9EURO</name>
<evidence type="ECO:0000256" key="1">
    <source>
        <dbReference type="ARBA" id="ARBA00022729"/>
    </source>
</evidence>
<proteinExistence type="predicted"/>
<dbReference type="InterPro" id="IPR028994">
    <property type="entry name" value="Integrin_alpha_N"/>
</dbReference>
<dbReference type="Gene3D" id="2.130.10.130">
    <property type="entry name" value="Integrin alpha, N-terminal"/>
    <property type="match status" value="1"/>
</dbReference>
<comment type="caution">
    <text evidence="3">The sequence shown here is derived from an EMBL/GenBank/DDBJ whole genome shotgun (WGS) entry which is preliminary data.</text>
</comment>
<dbReference type="SUPFAM" id="SSF52266">
    <property type="entry name" value="SGNH hydrolase"/>
    <property type="match status" value="1"/>
</dbReference>
<accession>A0ABR4K059</accession>
<dbReference type="Pfam" id="PF13517">
    <property type="entry name" value="FG-GAP_3"/>
    <property type="match status" value="1"/>
</dbReference>
<gene>
    <name evidence="3" type="ORF">BJX68DRAFT_277313</name>
</gene>
<keyword evidence="1" id="KW-0732">Signal</keyword>
<dbReference type="PANTHER" id="PTHR30383:SF31">
    <property type="entry name" value="SGNH HYDROLASE-TYPE ESTERASE DOMAIN-CONTAINING PROTEIN-RELATED"/>
    <property type="match status" value="1"/>
</dbReference>
<reference evidence="3 4" key="1">
    <citation type="submission" date="2024-07" db="EMBL/GenBank/DDBJ databases">
        <title>Section-level genome sequencing and comparative genomics of Aspergillus sections Usti and Cavernicolus.</title>
        <authorList>
            <consortium name="Lawrence Berkeley National Laboratory"/>
            <person name="Nybo J.L."/>
            <person name="Vesth T.C."/>
            <person name="Theobald S."/>
            <person name="Frisvad J.C."/>
            <person name="Larsen T.O."/>
            <person name="Kjaerboelling I."/>
            <person name="Rothschild-Mancinelli K."/>
            <person name="Lyhne E.K."/>
            <person name="Kogle M.E."/>
            <person name="Barry K."/>
            <person name="Clum A."/>
            <person name="Na H."/>
            <person name="Ledsgaard L."/>
            <person name="Lin J."/>
            <person name="Lipzen A."/>
            <person name="Kuo A."/>
            <person name="Riley R."/>
            <person name="Mondo S."/>
            <person name="LaButti K."/>
            <person name="Haridas S."/>
            <person name="Pangalinan J."/>
            <person name="Salamov A.A."/>
            <person name="Simmons B.A."/>
            <person name="Magnuson J.K."/>
            <person name="Chen J."/>
            <person name="Drula E."/>
            <person name="Henrissat B."/>
            <person name="Wiebenga A."/>
            <person name="Lubbers R.J."/>
            <person name="Gomes A.C."/>
            <person name="Macurrencykelacurrency M.R."/>
            <person name="Stajich J."/>
            <person name="Grigoriev I.V."/>
            <person name="Mortensen U.H."/>
            <person name="De vries R.P."/>
            <person name="Baker S.E."/>
            <person name="Andersen M.R."/>
        </authorList>
    </citation>
    <scope>NUCLEOTIDE SEQUENCE [LARGE SCALE GENOMIC DNA]</scope>
    <source>
        <strain evidence="3 4">CBS 756.74</strain>
    </source>
</reference>
<evidence type="ECO:0000256" key="2">
    <source>
        <dbReference type="SAM" id="MobiDB-lite"/>
    </source>
</evidence>
<dbReference type="SUPFAM" id="SSF69318">
    <property type="entry name" value="Integrin alpha N-terminal domain"/>
    <property type="match status" value="2"/>
</dbReference>
<dbReference type="InterPro" id="IPR036514">
    <property type="entry name" value="SGNH_hydro_sf"/>
</dbReference>
<dbReference type="InterPro" id="IPR001087">
    <property type="entry name" value="GDSL"/>
</dbReference>
<dbReference type="RefSeq" id="XP_070896733.1">
    <property type="nucleotide sequence ID" value="XM_071048302.1"/>
</dbReference>
<protein>
    <recommendedName>
        <fullName evidence="5">SGNH hydrolase-type esterase domain-containing protein</fullName>
    </recommendedName>
</protein>
<dbReference type="Proteomes" id="UP001610444">
    <property type="component" value="Unassembled WGS sequence"/>
</dbReference>
<evidence type="ECO:0000313" key="4">
    <source>
        <dbReference type="Proteomes" id="UP001610444"/>
    </source>
</evidence>
<dbReference type="InterPro" id="IPR013517">
    <property type="entry name" value="FG-GAP"/>
</dbReference>
<dbReference type="EMBL" id="JBFXLR010000036">
    <property type="protein sequence ID" value="KAL2845599.1"/>
    <property type="molecule type" value="Genomic_DNA"/>
</dbReference>
<evidence type="ECO:0000313" key="3">
    <source>
        <dbReference type="EMBL" id="KAL2845599.1"/>
    </source>
</evidence>